<keyword evidence="3" id="KW-1185">Reference proteome</keyword>
<feature type="transmembrane region" description="Helical" evidence="1">
    <location>
        <begin position="108"/>
        <end position="127"/>
    </location>
</feature>
<keyword evidence="1" id="KW-0472">Membrane</keyword>
<dbReference type="EMBL" id="KN817602">
    <property type="protein sequence ID" value="KJA17522.1"/>
    <property type="molecule type" value="Genomic_DNA"/>
</dbReference>
<evidence type="ECO:0000256" key="1">
    <source>
        <dbReference type="SAM" id="Phobius"/>
    </source>
</evidence>
<evidence type="ECO:0000313" key="2">
    <source>
        <dbReference type="EMBL" id="KJA17522.1"/>
    </source>
</evidence>
<name>A0A0D2KS75_HYPSF</name>
<gene>
    <name evidence="2" type="ORF">HYPSUDRAFT_1013857</name>
</gene>
<organism evidence="2 3">
    <name type="scientific">Hypholoma sublateritium (strain FD-334 SS-4)</name>
    <dbReference type="NCBI Taxonomy" id="945553"/>
    <lineage>
        <taxon>Eukaryota</taxon>
        <taxon>Fungi</taxon>
        <taxon>Dikarya</taxon>
        <taxon>Basidiomycota</taxon>
        <taxon>Agaricomycotina</taxon>
        <taxon>Agaricomycetes</taxon>
        <taxon>Agaricomycetidae</taxon>
        <taxon>Agaricales</taxon>
        <taxon>Agaricineae</taxon>
        <taxon>Strophariaceae</taxon>
        <taxon>Hypholoma</taxon>
    </lineage>
</organism>
<reference evidence="3" key="1">
    <citation type="submission" date="2014-04" db="EMBL/GenBank/DDBJ databases">
        <title>Evolutionary Origins and Diversification of the Mycorrhizal Mutualists.</title>
        <authorList>
            <consortium name="DOE Joint Genome Institute"/>
            <consortium name="Mycorrhizal Genomics Consortium"/>
            <person name="Kohler A."/>
            <person name="Kuo A."/>
            <person name="Nagy L.G."/>
            <person name="Floudas D."/>
            <person name="Copeland A."/>
            <person name="Barry K.W."/>
            <person name="Cichocki N."/>
            <person name="Veneault-Fourrey C."/>
            <person name="LaButti K."/>
            <person name="Lindquist E.A."/>
            <person name="Lipzen A."/>
            <person name="Lundell T."/>
            <person name="Morin E."/>
            <person name="Murat C."/>
            <person name="Riley R."/>
            <person name="Ohm R."/>
            <person name="Sun H."/>
            <person name="Tunlid A."/>
            <person name="Henrissat B."/>
            <person name="Grigoriev I.V."/>
            <person name="Hibbett D.S."/>
            <person name="Martin F."/>
        </authorList>
    </citation>
    <scope>NUCLEOTIDE SEQUENCE [LARGE SCALE GENOMIC DNA]</scope>
    <source>
        <strain evidence="3">FD-334 SS-4</strain>
    </source>
</reference>
<dbReference type="Proteomes" id="UP000054270">
    <property type="component" value="Unassembled WGS sequence"/>
</dbReference>
<keyword evidence="1" id="KW-1133">Transmembrane helix</keyword>
<keyword evidence="1" id="KW-0812">Transmembrane</keyword>
<protein>
    <submittedName>
        <fullName evidence="2">Uncharacterized protein</fullName>
    </submittedName>
</protein>
<sequence length="149" mass="16667">MSSKGIHDIASLRELEIALYYFASGTSIATTNKHSFKPQHLRLRVGHHSMSSQAIAPLNPQWSHSSRATIPPSSSGVEFERTEKAVRPPCGIERCESSTWLADGCRKAWLLILILSLWSLVILSGSLKYRATANCCIRRLKRLNLHNDL</sequence>
<dbReference type="AlphaFoldDB" id="A0A0D2KS75"/>
<proteinExistence type="predicted"/>
<accession>A0A0D2KS75</accession>
<evidence type="ECO:0000313" key="3">
    <source>
        <dbReference type="Proteomes" id="UP000054270"/>
    </source>
</evidence>